<reference evidence="2" key="1">
    <citation type="submission" date="2022-07" db="EMBL/GenBank/DDBJ databases">
        <title>Pseudosulfitobacter sp. strain AP-MA-4, whole genome sequence.</title>
        <authorList>
            <person name="Jiang Y."/>
        </authorList>
    </citation>
    <scope>NUCLEOTIDE SEQUENCE</scope>
    <source>
        <strain evidence="2">AP-MA-4</strain>
    </source>
</reference>
<feature type="signal peptide" evidence="1">
    <location>
        <begin position="1"/>
        <end position="20"/>
    </location>
</feature>
<evidence type="ECO:0008006" key="4">
    <source>
        <dbReference type="Google" id="ProtNLM"/>
    </source>
</evidence>
<dbReference type="EMBL" id="JANKJG010000009">
    <property type="protein sequence ID" value="MCR8827396.1"/>
    <property type="molecule type" value="Genomic_DNA"/>
</dbReference>
<organism evidence="2 3">
    <name type="scientific">Pseudosulfitobacter koreensis</name>
    <dbReference type="NCBI Taxonomy" id="2968472"/>
    <lineage>
        <taxon>Bacteria</taxon>
        <taxon>Pseudomonadati</taxon>
        <taxon>Pseudomonadota</taxon>
        <taxon>Alphaproteobacteria</taxon>
        <taxon>Rhodobacterales</taxon>
        <taxon>Roseobacteraceae</taxon>
        <taxon>Pseudosulfitobacter</taxon>
    </lineage>
</organism>
<evidence type="ECO:0000313" key="3">
    <source>
        <dbReference type="Proteomes" id="UP001165396"/>
    </source>
</evidence>
<gene>
    <name evidence="2" type="ORF">NTA49_12695</name>
</gene>
<keyword evidence="3" id="KW-1185">Reference proteome</keyword>
<keyword evidence="1" id="KW-0732">Signal</keyword>
<evidence type="ECO:0000313" key="2">
    <source>
        <dbReference type="EMBL" id="MCR8827396.1"/>
    </source>
</evidence>
<accession>A0ABT1Z2M6</accession>
<dbReference type="Proteomes" id="UP001165396">
    <property type="component" value="Unassembled WGS sequence"/>
</dbReference>
<sequence>MLNSFYAGLLASGFVLSACAETAQDVAPAQVSTKEYDRLTCRQIAKEAMRVTQEAQAVSVKQNEVAKRDAVAKGVAWAVLGPAALLIKTNELHATELARLKGELNALEQVSGHKNCGITFQKARAAASG</sequence>
<evidence type="ECO:0000256" key="1">
    <source>
        <dbReference type="SAM" id="SignalP"/>
    </source>
</evidence>
<protein>
    <recommendedName>
        <fullName evidence="4">Lipoprotein</fullName>
    </recommendedName>
</protein>
<name>A0ABT1Z2M6_9RHOB</name>
<comment type="caution">
    <text evidence="2">The sequence shown here is derived from an EMBL/GenBank/DDBJ whole genome shotgun (WGS) entry which is preliminary data.</text>
</comment>
<feature type="chain" id="PRO_5047056583" description="Lipoprotein" evidence="1">
    <location>
        <begin position="21"/>
        <end position="129"/>
    </location>
</feature>
<dbReference type="RefSeq" id="WP_258295167.1">
    <property type="nucleotide sequence ID" value="NZ_JANKJG010000009.1"/>
</dbReference>
<proteinExistence type="predicted"/>